<dbReference type="SUPFAM" id="SSF51735">
    <property type="entry name" value="NAD(P)-binding Rossmann-fold domains"/>
    <property type="match status" value="1"/>
</dbReference>
<evidence type="ECO:0000313" key="3">
    <source>
        <dbReference type="Proteomes" id="UP000533269"/>
    </source>
</evidence>
<dbReference type="PANTHER" id="PTHR48079">
    <property type="entry name" value="PROTEIN YEEZ"/>
    <property type="match status" value="1"/>
</dbReference>
<dbReference type="InterPro" id="IPR036291">
    <property type="entry name" value="NAD(P)-bd_dom_sf"/>
</dbReference>
<dbReference type="InterPro" id="IPR001509">
    <property type="entry name" value="Epimerase_deHydtase"/>
</dbReference>
<accession>A0A7W4TJH3</accession>
<sequence>MKVLVTGASGMLGRETARALAARGEDVRLLQRRPAGLEGFEEVLGSVTDPAACERAVEGVQAVVHLAAKVSVTGPHPEYVATNVDGTANLLAAARAAGVSRFVMVSSPSVAHAGSALVGVGTTPADPATAHGSYAVTKARAELLALAADAPGFRVCAVRPHIVLGPGDTQLVQRIADRARAGRLPLLDDGTALIDTTYVDNAVDALLAALDRCEDEGVHGEAFVVTNGEPRTVSEVFARICRAAGVPAPTRRVPAAAAKVAGSVVERVWTRFGLPDEPPMTRFLAEQLSTAHWFDTTRTRERLHWSPRVPLDEGFDRLAGGFGAR</sequence>
<dbReference type="RefSeq" id="WP_183390219.1">
    <property type="nucleotide sequence ID" value="NZ_JACHVY010000001.1"/>
</dbReference>
<dbReference type="InterPro" id="IPR051783">
    <property type="entry name" value="NAD(P)-dependent_oxidoreduct"/>
</dbReference>
<organism evidence="2 3">
    <name type="scientific">Kineococcus radiotolerans</name>
    <dbReference type="NCBI Taxonomy" id="131568"/>
    <lineage>
        <taxon>Bacteria</taxon>
        <taxon>Bacillati</taxon>
        <taxon>Actinomycetota</taxon>
        <taxon>Actinomycetes</taxon>
        <taxon>Kineosporiales</taxon>
        <taxon>Kineosporiaceae</taxon>
        <taxon>Kineococcus</taxon>
    </lineage>
</organism>
<dbReference type="AlphaFoldDB" id="A0A7W4TJH3"/>
<reference evidence="2 3" key="2">
    <citation type="submission" date="2020-08" db="EMBL/GenBank/DDBJ databases">
        <authorList>
            <person name="Partida-Martinez L."/>
            <person name="Huntemann M."/>
            <person name="Clum A."/>
            <person name="Wang J."/>
            <person name="Palaniappan K."/>
            <person name="Ritter S."/>
            <person name="Chen I.-M."/>
            <person name="Stamatis D."/>
            <person name="Reddy T."/>
            <person name="O'Malley R."/>
            <person name="Daum C."/>
            <person name="Shapiro N."/>
            <person name="Ivanova N."/>
            <person name="Kyrpides N."/>
            <person name="Woyke T."/>
        </authorList>
    </citation>
    <scope>NUCLEOTIDE SEQUENCE [LARGE SCALE GENOMIC DNA]</scope>
    <source>
        <strain evidence="2 3">AS2.23</strain>
    </source>
</reference>
<gene>
    <name evidence="2" type="ORF">FHR75_000410</name>
</gene>
<feature type="domain" description="NAD-dependent epimerase/dehydratase" evidence="1">
    <location>
        <begin position="3"/>
        <end position="225"/>
    </location>
</feature>
<reference evidence="2 3" key="1">
    <citation type="submission" date="2020-08" db="EMBL/GenBank/DDBJ databases">
        <title>The Agave Microbiome: Exploring the role of microbial communities in plant adaptations to desert environments.</title>
        <authorList>
            <person name="Partida-Martinez L.P."/>
        </authorList>
    </citation>
    <scope>NUCLEOTIDE SEQUENCE [LARGE SCALE GENOMIC DNA]</scope>
    <source>
        <strain evidence="2 3">AS2.23</strain>
    </source>
</reference>
<comment type="caution">
    <text evidence="2">The sequence shown here is derived from an EMBL/GenBank/DDBJ whole genome shotgun (WGS) entry which is preliminary data.</text>
</comment>
<dbReference type="EMBL" id="JACHVY010000001">
    <property type="protein sequence ID" value="MBB2899622.1"/>
    <property type="molecule type" value="Genomic_DNA"/>
</dbReference>
<evidence type="ECO:0000313" key="2">
    <source>
        <dbReference type="EMBL" id="MBB2899622.1"/>
    </source>
</evidence>
<dbReference type="PANTHER" id="PTHR48079:SF6">
    <property type="entry name" value="NAD(P)-BINDING DOMAIN-CONTAINING PROTEIN-RELATED"/>
    <property type="match status" value="1"/>
</dbReference>
<evidence type="ECO:0000259" key="1">
    <source>
        <dbReference type="Pfam" id="PF01370"/>
    </source>
</evidence>
<dbReference type="Gene3D" id="3.40.50.720">
    <property type="entry name" value="NAD(P)-binding Rossmann-like Domain"/>
    <property type="match status" value="1"/>
</dbReference>
<proteinExistence type="predicted"/>
<dbReference type="Pfam" id="PF01370">
    <property type="entry name" value="Epimerase"/>
    <property type="match status" value="1"/>
</dbReference>
<dbReference type="GO" id="GO:0005737">
    <property type="term" value="C:cytoplasm"/>
    <property type="evidence" value="ECO:0007669"/>
    <property type="project" value="TreeGrafter"/>
</dbReference>
<name>A0A7W4TJH3_KINRA</name>
<protein>
    <submittedName>
        <fullName evidence="2">Nucleoside-diphosphate-sugar epimerase</fullName>
    </submittedName>
</protein>
<dbReference type="GO" id="GO:0004029">
    <property type="term" value="F:aldehyde dehydrogenase (NAD+) activity"/>
    <property type="evidence" value="ECO:0007669"/>
    <property type="project" value="TreeGrafter"/>
</dbReference>
<dbReference type="Proteomes" id="UP000533269">
    <property type="component" value="Unassembled WGS sequence"/>
</dbReference>